<evidence type="ECO:0000259" key="1">
    <source>
        <dbReference type="Pfam" id="PF08349"/>
    </source>
</evidence>
<organism evidence="2 3">
    <name type="scientific">Bacteriovorax antarcticus</name>
    <dbReference type="NCBI Taxonomy" id="3088717"/>
    <lineage>
        <taxon>Bacteria</taxon>
        <taxon>Pseudomonadati</taxon>
        <taxon>Bdellovibrionota</taxon>
        <taxon>Bacteriovoracia</taxon>
        <taxon>Bacteriovoracales</taxon>
        <taxon>Bacteriovoracaceae</taxon>
        <taxon>Bacteriovorax</taxon>
    </lineage>
</organism>
<keyword evidence="3" id="KW-1185">Reference proteome</keyword>
<dbReference type="InterPro" id="IPR013560">
    <property type="entry name" value="DUF1722"/>
</dbReference>
<protein>
    <submittedName>
        <fullName evidence="2">DUF523 and DUF1722 domain-containing protein</fullName>
    </submittedName>
</protein>
<evidence type="ECO:0000313" key="2">
    <source>
        <dbReference type="EMBL" id="MEA9355805.1"/>
    </source>
</evidence>
<sequence>MEKPKILISSCMLGNNVRYDGGNKLDAWITTKMADYFEFVSVCPEVQMGMSIPREPVNLQLHKNGDIKMIGGKSKTDYTDSALVTSQDIIDQKTSDICGAILQKKSPSCGVERVKLFNEKEEELYNMKLTPKNRGIFATMLMSQNPMLPVIDSGRFFDKNERENFLRRVMCYHRFSKLDGSVRALQDFHARYKFLIMEHDQERMRQLGAIAANSSGDHDHSHLYATYSELLFSTLSKIPTRKSRTNVFHHLIGFFKNELAADEKKVILQMIADYNASILPYLVPLKMLEFLIDKYHHMYLKNHYFLNQFPKELNEN</sequence>
<evidence type="ECO:0000313" key="3">
    <source>
        <dbReference type="Proteomes" id="UP001302274"/>
    </source>
</evidence>
<gene>
    <name evidence="2" type="ORF">SHI21_06320</name>
</gene>
<feature type="domain" description="DUF1722" evidence="1">
    <location>
        <begin position="193"/>
        <end position="310"/>
    </location>
</feature>
<comment type="caution">
    <text evidence="2">The sequence shown here is derived from an EMBL/GenBank/DDBJ whole genome shotgun (WGS) entry which is preliminary data.</text>
</comment>
<dbReference type="InterPro" id="IPR007553">
    <property type="entry name" value="2-thiour_desulf"/>
</dbReference>
<reference evidence="2 3" key="1">
    <citation type="submission" date="2023-11" db="EMBL/GenBank/DDBJ databases">
        <title>A Novel Polar Bacteriovorax (B. antarcticus) Isolated from the Biocrust in Antarctica.</title>
        <authorList>
            <person name="Mun W."/>
            <person name="Choi S.Y."/>
            <person name="Mitchell R.J."/>
        </authorList>
    </citation>
    <scope>NUCLEOTIDE SEQUENCE [LARGE SCALE GENOMIC DNA]</scope>
    <source>
        <strain evidence="2 3">PP10</strain>
    </source>
</reference>
<dbReference type="Pfam" id="PF08349">
    <property type="entry name" value="DUF1722"/>
    <property type="match status" value="1"/>
</dbReference>
<dbReference type="RefSeq" id="WP_323575435.1">
    <property type="nucleotide sequence ID" value="NZ_JAYGJQ010000001.1"/>
</dbReference>
<proteinExistence type="predicted"/>
<name>A0ABU5VUU3_9BACT</name>
<dbReference type="EMBL" id="JAYGJQ010000001">
    <property type="protein sequence ID" value="MEA9355805.1"/>
    <property type="molecule type" value="Genomic_DNA"/>
</dbReference>
<dbReference type="PANTHER" id="PTHR30087:SF0">
    <property type="entry name" value="INNER MEMBRANE PROTEIN"/>
    <property type="match status" value="1"/>
</dbReference>
<dbReference type="Pfam" id="PF04463">
    <property type="entry name" value="2-thiour_desulf"/>
    <property type="match status" value="1"/>
</dbReference>
<dbReference type="PANTHER" id="PTHR30087">
    <property type="entry name" value="INNER MEMBRANE PROTEIN"/>
    <property type="match status" value="1"/>
</dbReference>
<accession>A0ABU5VUU3</accession>
<dbReference type="Proteomes" id="UP001302274">
    <property type="component" value="Unassembled WGS sequence"/>
</dbReference>